<dbReference type="Proteomes" id="UP000054821">
    <property type="component" value="Unassembled WGS sequence"/>
</dbReference>
<feature type="region of interest" description="Disordered" evidence="1">
    <location>
        <begin position="416"/>
        <end position="501"/>
    </location>
</feature>
<evidence type="ECO:0000256" key="1">
    <source>
        <dbReference type="SAM" id="MobiDB-lite"/>
    </source>
</evidence>
<proteinExistence type="predicted"/>
<dbReference type="EMBL" id="JPDN02000027">
    <property type="protein sequence ID" value="PON23779.1"/>
    <property type="molecule type" value="Genomic_DNA"/>
</dbReference>
<sequence>MAGCTHPQHQHLAPSPAAIMEVVAEEESLQPRKLPEFDISFRDTLPSFYFHHIIDPIAATLRVEVLGPNLAYTFRHDRAKEKRIPASNLFKRLSCKTTGFLALRTDAGKKRIVLAWAESGHGVGPNGDLLDPEPSVLPNDVWAQRVVSVGKMFGLRMNRPYDGQISRVMGQDLSGIFLGGHVEVKLAVHAVFVLLTKFGITQDLDNVSLRHLKRLRAARWEDGSRPAFEIYFSRKNCPFCGKFVKTLQKATGIRLKLIWRDRLVKIVYETKQMTKTGPTNRPQQSQQSQPQEVIDIDMDDCVTIITEMTEEVRAIDLVDLSRLRSATAEIINLTGDTCNGDTAVSQNNIPEERAPDGPLPSAADAYIDGLAYCVGQIEQCPAGAQTAILELAEKLHQRSAAAAAAAAAARANISKPLPATPQVAPPDFGAEATLPTPPSSDEDVNGDSLRALLESNSRNEEDTLSPVQTTTRIEIYGAGDAGTELPTVASGSERQGRTRPSFYIEIPSRRWASSPDPF</sequence>
<keyword evidence="3" id="KW-1185">Reference proteome</keyword>
<dbReference type="GeneID" id="29988084"/>
<name>A0A2P4ZHK8_9HYPO</name>
<evidence type="ECO:0000313" key="2">
    <source>
        <dbReference type="EMBL" id="PON23779.1"/>
    </source>
</evidence>
<gene>
    <name evidence="2" type="ORF">TGAM01_v207426</name>
</gene>
<accession>A0A2P4ZHK8</accession>
<dbReference type="STRING" id="398673.A0A2P4ZHK8"/>
<evidence type="ECO:0000313" key="3">
    <source>
        <dbReference type="Proteomes" id="UP000054821"/>
    </source>
</evidence>
<dbReference type="AlphaFoldDB" id="A0A2P4ZHK8"/>
<protein>
    <submittedName>
        <fullName evidence="2">Uncharacterized protein</fullName>
    </submittedName>
</protein>
<comment type="caution">
    <text evidence="2">The sequence shown here is derived from an EMBL/GenBank/DDBJ whole genome shotgun (WGS) entry which is preliminary data.</text>
</comment>
<reference evidence="2 3" key="1">
    <citation type="journal article" date="2016" name="Genome Announc.">
        <title>Draft Whole-Genome Sequence of Trichoderma gamsii T6085, a Promising Biocontrol Agent of Fusarium Head Blight on Wheat.</title>
        <authorList>
            <person name="Baroncelli R."/>
            <person name="Zapparata A."/>
            <person name="Piaggeschi G."/>
            <person name="Sarrocco S."/>
            <person name="Vannacci G."/>
        </authorList>
    </citation>
    <scope>NUCLEOTIDE SEQUENCE [LARGE SCALE GENOMIC DNA]</scope>
    <source>
        <strain evidence="2 3">T6085</strain>
    </source>
</reference>
<organism evidence="2 3">
    <name type="scientific">Trichoderma gamsii</name>
    <dbReference type="NCBI Taxonomy" id="398673"/>
    <lineage>
        <taxon>Eukaryota</taxon>
        <taxon>Fungi</taxon>
        <taxon>Dikarya</taxon>
        <taxon>Ascomycota</taxon>
        <taxon>Pezizomycotina</taxon>
        <taxon>Sordariomycetes</taxon>
        <taxon>Hypocreomycetidae</taxon>
        <taxon>Hypocreales</taxon>
        <taxon>Hypocreaceae</taxon>
        <taxon>Trichoderma</taxon>
    </lineage>
</organism>
<dbReference type="RefSeq" id="XP_018658778.2">
    <property type="nucleotide sequence ID" value="XM_018808001.2"/>
</dbReference>